<evidence type="ECO:0000313" key="2">
    <source>
        <dbReference type="Proteomes" id="UP001243375"/>
    </source>
</evidence>
<dbReference type="Proteomes" id="UP001243375">
    <property type="component" value="Unassembled WGS sequence"/>
</dbReference>
<dbReference type="EMBL" id="JASBWU010000002">
    <property type="protein sequence ID" value="KAJ9124122.1"/>
    <property type="molecule type" value="Genomic_DNA"/>
</dbReference>
<name>A0ACC2XLI1_9TREE</name>
<sequence length="576" mass="64645">MMDSLTQATADSRQPFDSASPHDQPSSERLNFLDLAPEILEDILIIIGVVDTPTLAACAATCQLFREILYKNPDKVLWREIYQALYDDPVAKTATASEEPAHFDWQRRVTDLARVQQLCKDAYTVPSTKCMIDVNITIAFQELKPADVETIPRALLTLFEETPSGPNSRNVEQLQRALSSSTFWELYQLYTQSQSRYSSVQPAASHQGISPIPGETLARIAQLNLLHGWNTPSAERRMVDRAKIRHGGGPDSAAVQSIRNEYRRIMGHHRKTVYNAGNFDDWNDWGPYADDGTVNWPMLDSIASIMQLNVNEARDHSLAELPGVLGWIANDSWRTAKPPSELGVSACVGKKLIGLTEAELSDWANVRGVWRGTYAFMDYQDWVRYNFQPMTVNIEHYSEAVGNFMSMHLQPGRDPKAPADEEEIVSPLPSSDLLPALHFHGVNHYATHHHTTSQVRGSVCLTTDNPPQIRWTWVVSMNGDDRWRLTGIQVGGRGSKRGIVGIWSAVQREQLSPHGPFAFWPSDTHAAAPPVRPEDAIRMFQEEMAEEVRQYAFAHRLPLDNEDGDEDDDGFDGDSD</sequence>
<proteinExistence type="predicted"/>
<keyword evidence="2" id="KW-1185">Reference proteome</keyword>
<comment type="caution">
    <text evidence="1">The sequence shown here is derived from an EMBL/GenBank/DDBJ whole genome shotgun (WGS) entry which is preliminary data.</text>
</comment>
<organism evidence="1 2">
    <name type="scientific">Naganishia vaughanmartiniae</name>
    <dbReference type="NCBI Taxonomy" id="1424756"/>
    <lineage>
        <taxon>Eukaryota</taxon>
        <taxon>Fungi</taxon>
        <taxon>Dikarya</taxon>
        <taxon>Basidiomycota</taxon>
        <taxon>Agaricomycotina</taxon>
        <taxon>Tremellomycetes</taxon>
        <taxon>Filobasidiales</taxon>
        <taxon>Filobasidiaceae</taxon>
        <taxon>Naganishia</taxon>
    </lineage>
</organism>
<gene>
    <name evidence="1" type="ORF">QFC22_000917</name>
</gene>
<protein>
    <submittedName>
        <fullName evidence="1">Uncharacterized protein</fullName>
    </submittedName>
</protein>
<reference evidence="1" key="1">
    <citation type="submission" date="2023-04" db="EMBL/GenBank/DDBJ databases">
        <title>Draft Genome sequencing of Naganishia species isolated from polar environments using Oxford Nanopore Technology.</title>
        <authorList>
            <person name="Leo P."/>
            <person name="Venkateswaran K."/>
        </authorList>
    </citation>
    <scope>NUCLEOTIDE SEQUENCE</scope>
    <source>
        <strain evidence="1">MNA-CCFEE 5425</strain>
    </source>
</reference>
<accession>A0ACC2XLI1</accession>
<evidence type="ECO:0000313" key="1">
    <source>
        <dbReference type="EMBL" id="KAJ9124122.1"/>
    </source>
</evidence>